<proteinExistence type="predicted"/>
<sequence length="72" mass="7459">MDTNNRGALWTGYGTYAPSGLVVPDLSDAGTCLYKAPSPTASKPLVEISMASAVAASSTTLRLPSAEKKRTN</sequence>
<gene>
    <name evidence="1" type="ORF">PsorP6_007357</name>
</gene>
<reference evidence="1 2" key="1">
    <citation type="journal article" date="2022" name="bioRxiv">
        <title>The genome of the oomycete Peronosclerospora sorghi, a cosmopolitan pathogen of maize and sorghum, is inflated with dispersed pseudogenes.</title>
        <authorList>
            <person name="Fletcher K."/>
            <person name="Martin F."/>
            <person name="Isakeit T."/>
            <person name="Cavanaugh K."/>
            <person name="Magill C."/>
            <person name="Michelmore R."/>
        </authorList>
    </citation>
    <scope>NUCLEOTIDE SEQUENCE [LARGE SCALE GENOMIC DNA]</scope>
    <source>
        <strain evidence="1">P6</strain>
    </source>
</reference>
<protein>
    <submittedName>
        <fullName evidence="1">Uncharacterized protein</fullName>
    </submittedName>
</protein>
<accession>A0ACC0W6A1</accession>
<keyword evidence="2" id="KW-1185">Reference proteome</keyword>
<evidence type="ECO:0000313" key="2">
    <source>
        <dbReference type="Proteomes" id="UP001163321"/>
    </source>
</evidence>
<evidence type="ECO:0000313" key="1">
    <source>
        <dbReference type="EMBL" id="KAI9914333.1"/>
    </source>
</evidence>
<organism evidence="1 2">
    <name type="scientific">Peronosclerospora sorghi</name>
    <dbReference type="NCBI Taxonomy" id="230839"/>
    <lineage>
        <taxon>Eukaryota</taxon>
        <taxon>Sar</taxon>
        <taxon>Stramenopiles</taxon>
        <taxon>Oomycota</taxon>
        <taxon>Peronosporomycetes</taxon>
        <taxon>Peronosporales</taxon>
        <taxon>Peronosporaceae</taxon>
        <taxon>Peronosclerospora</taxon>
    </lineage>
</organism>
<dbReference type="EMBL" id="CM047582">
    <property type="protein sequence ID" value="KAI9914333.1"/>
    <property type="molecule type" value="Genomic_DNA"/>
</dbReference>
<dbReference type="Proteomes" id="UP001163321">
    <property type="component" value="Chromosome 3"/>
</dbReference>
<name>A0ACC0W6A1_9STRA</name>
<comment type="caution">
    <text evidence="1">The sequence shown here is derived from an EMBL/GenBank/DDBJ whole genome shotgun (WGS) entry which is preliminary data.</text>
</comment>